<organism evidence="12 13">
    <name type="scientific">Megasphaera lornae</name>
    <dbReference type="NCBI Taxonomy" id="1000568"/>
    <lineage>
        <taxon>Bacteria</taxon>
        <taxon>Bacillati</taxon>
        <taxon>Bacillota</taxon>
        <taxon>Negativicutes</taxon>
        <taxon>Veillonellales</taxon>
        <taxon>Veillonellaceae</taxon>
        <taxon>Megasphaera</taxon>
    </lineage>
</organism>
<dbReference type="GO" id="GO:0042410">
    <property type="term" value="F:6-carboxyhexanoate-CoA ligase activity"/>
    <property type="evidence" value="ECO:0007669"/>
    <property type="project" value="UniProtKB-EC"/>
</dbReference>
<proteinExistence type="inferred from homology"/>
<evidence type="ECO:0000256" key="9">
    <source>
        <dbReference type="ARBA" id="ARBA00022842"/>
    </source>
</evidence>
<dbReference type="EC" id="6.2.1.14" evidence="4 11"/>
<comment type="subunit">
    <text evidence="3 11">Homodimer.</text>
</comment>
<comment type="caution">
    <text evidence="12">The sequence shown here is derived from an EMBL/GenBank/DDBJ whole genome shotgun (WGS) entry which is preliminary data.</text>
</comment>
<evidence type="ECO:0000256" key="4">
    <source>
        <dbReference type="ARBA" id="ARBA00012984"/>
    </source>
</evidence>
<keyword evidence="8 11" id="KW-0067">ATP-binding</keyword>
<evidence type="ECO:0000256" key="5">
    <source>
        <dbReference type="ARBA" id="ARBA00022598"/>
    </source>
</evidence>
<keyword evidence="13" id="KW-1185">Reference proteome</keyword>
<dbReference type="NCBIfam" id="TIGR01204">
    <property type="entry name" value="bioW"/>
    <property type="match status" value="1"/>
</dbReference>
<comment type="cofactor">
    <cofactor evidence="1 11">
        <name>Mg(2+)</name>
        <dbReference type="ChEBI" id="CHEBI:18420"/>
    </cofactor>
</comment>
<evidence type="ECO:0000256" key="11">
    <source>
        <dbReference type="HAMAP-Rule" id="MF_00668"/>
    </source>
</evidence>
<accession>A0ABN0D1Y5</accession>
<comment type="pathway">
    <text evidence="2 11">Metabolic intermediate metabolism; pimeloyl-CoA biosynthesis; pimeloyl-CoA from pimelate: step 1/1.</text>
</comment>
<keyword evidence="7 11" id="KW-0093">Biotin biosynthesis</keyword>
<keyword evidence="6 11" id="KW-0547">Nucleotide-binding</keyword>
<evidence type="ECO:0000313" key="13">
    <source>
        <dbReference type="Proteomes" id="UP000004018"/>
    </source>
</evidence>
<dbReference type="Pfam" id="PF03744">
    <property type="entry name" value="BioW"/>
    <property type="match status" value="1"/>
</dbReference>
<comment type="catalytic activity">
    <reaction evidence="10 11">
        <text>heptanedioate + ATP + CoA = 6-carboxyhexanoyl-CoA + AMP + diphosphate</text>
        <dbReference type="Rhea" id="RHEA:14781"/>
        <dbReference type="ChEBI" id="CHEBI:30616"/>
        <dbReference type="ChEBI" id="CHEBI:33019"/>
        <dbReference type="ChEBI" id="CHEBI:36165"/>
        <dbReference type="ChEBI" id="CHEBI:57287"/>
        <dbReference type="ChEBI" id="CHEBI:57360"/>
        <dbReference type="ChEBI" id="CHEBI:456215"/>
        <dbReference type="EC" id="6.2.1.14"/>
    </reaction>
</comment>
<reference evidence="12 13" key="1">
    <citation type="submission" date="2011-04" db="EMBL/GenBank/DDBJ databases">
        <authorList>
            <person name="Harkins D.M."/>
            <person name="Madupu R."/>
            <person name="Durkin A.S."/>
            <person name="Torralba M."/>
            <person name="Methe B."/>
            <person name="Sutton G.G."/>
            <person name="Nelson K.E."/>
        </authorList>
    </citation>
    <scope>NUCLEOTIDE SEQUENCE [LARGE SCALE GENOMIC DNA]</scope>
    <source>
        <strain evidence="12 13">UPII 199-6</strain>
    </source>
</reference>
<dbReference type="HAMAP" id="MF_00668">
    <property type="entry name" value="BioW"/>
    <property type="match status" value="1"/>
</dbReference>
<sequence>MLYSIKMHARKGGKNGRVGRHISGAERIVKPENIEQEVIRVLRRARQHERGAADFIQIKVACVEPSQIQYCPLLPVRQQDVKTVAEGRRQARLALLRAGVSAAAAAKGFSYLTALRDSMRGAMLVDAVSGERVDGKGERGVRCSTMDCADAAAYARALAHTPYTGLHAREAFVLAAKVAAAPGTVAELCWSDDPQYVTGYVASPRYGYERIMVMKQAGDPVGGRVIFIRPTTDVEAYMAYLQYQPVLVTCHEPL</sequence>
<evidence type="ECO:0000313" key="12">
    <source>
        <dbReference type="EMBL" id="EGL42361.1"/>
    </source>
</evidence>
<evidence type="ECO:0000256" key="1">
    <source>
        <dbReference type="ARBA" id="ARBA00001946"/>
    </source>
</evidence>
<evidence type="ECO:0000256" key="7">
    <source>
        <dbReference type="ARBA" id="ARBA00022756"/>
    </source>
</evidence>
<evidence type="ECO:0000256" key="3">
    <source>
        <dbReference type="ARBA" id="ARBA00011738"/>
    </source>
</evidence>
<dbReference type="NCBIfam" id="NF002360">
    <property type="entry name" value="PRK01322.1"/>
    <property type="match status" value="1"/>
</dbReference>
<evidence type="ECO:0000256" key="8">
    <source>
        <dbReference type="ARBA" id="ARBA00022840"/>
    </source>
</evidence>
<comment type="function">
    <text evidence="11">Catalyzes the transformation of pimelate into pimeloyl-CoA with concomitant hydrolysis of ATP to AMP.</text>
</comment>
<name>A0ABN0D1Y5_9FIRM</name>
<comment type="similarity">
    <text evidence="11">Belongs to the BioW family.</text>
</comment>
<dbReference type="EMBL" id="AFIJ01000004">
    <property type="protein sequence ID" value="EGL42361.1"/>
    <property type="molecule type" value="Genomic_DNA"/>
</dbReference>
<dbReference type="InterPro" id="IPR005499">
    <property type="entry name" value="BioW"/>
</dbReference>
<keyword evidence="9 11" id="KW-0460">Magnesium</keyword>
<evidence type="ECO:0000256" key="6">
    <source>
        <dbReference type="ARBA" id="ARBA00022741"/>
    </source>
</evidence>
<keyword evidence="5 11" id="KW-0436">Ligase</keyword>
<evidence type="ECO:0000256" key="10">
    <source>
        <dbReference type="ARBA" id="ARBA00049553"/>
    </source>
</evidence>
<dbReference type="RefSeq" id="WP_007390368.1">
    <property type="nucleotide sequence ID" value="NZ_AFIJ01000004.1"/>
</dbReference>
<evidence type="ECO:0000256" key="2">
    <source>
        <dbReference type="ARBA" id="ARBA00005075"/>
    </source>
</evidence>
<gene>
    <name evidence="11 12" type="primary">bioW</name>
    <name evidence="12" type="ORF">HMPREF1039_0813</name>
</gene>
<protein>
    <recommendedName>
        <fullName evidence="4 11">6-carboxyhexanoate--CoA ligase</fullName>
        <ecNumber evidence="4 11">6.2.1.14</ecNumber>
    </recommendedName>
    <alternativeName>
        <fullName evidence="11">Pimeloyl-CoA synthase</fullName>
    </alternativeName>
</protein>
<dbReference type="Proteomes" id="UP000004018">
    <property type="component" value="Unassembled WGS sequence"/>
</dbReference>